<reference evidence="1 2" key="1">
    <citation type="submission" date="2020-12" db="EMBL/GenBank/DDBJ databases">
        <title>Microbacterium sp. HY060.</title>
        <authorList>
            <person name="Zhou J."/>
        </authorList>
    </citation>
    <scope>NUCLEOTIDE SEQUENCE [LARGE SCALE GENOMIC DNA]</scope>
    <source>
        <strain evidence="1 2">HY60</strain>
    </source>
</reference>
<dbReference type="PANTHER" id="PTHR10668:SF105">
    <property type="entry name" value="DEHYDROGENASE-RELATED"/>
    <property type="match status" value="1"/>
</dbReference>
<dbReference type="RefSeq" id="WP_166991451.1">
    <property type="nucleotide sequence ID" value="NZ_CP061169.1"/>
</dbReference>
<gene>
    <name evidence="1" type="ORF">HCR76_13450</name>
</gene>
<keyword evidence="2" id="KW-1185">Reference proteome</keyword>
<evidence type="ECO:0000313" key="2">
    <source>
        <dbReference type="Proteomes" id="UP000662814"/>
    </source>
</evidence>
<organism evidence="1 2">
    <name type="scientific">Paramicrobacterium chengjingii</name>
    <dbReference type="NCBI Taxonomy" id="2769067"/>
    <lineage>
        <taxon>Bacteria</taxon>
        <taxon>Bacillati</taxon>
        <taxon>Actinomycetota</taxon>
        <taxon>Actinomycetes</taxon>
        <taxon>Micrococcales</taxon>
        <taxon>Microbacteriaceae</taxon>
        <taxon>Paramicrobacterium</taxon>
    </lineage>
</organism>
<dbReference type="PANTHER" id="PTHR10668">
    <property type="entry name" value="PHYTOENE DEHYDROGENASE"/>
    <property type="match status" value="1"/>
</dbReference>
<dbReference type="EMBL" id="CP061169">
    <property type="protein sequence ID" value="QPZ37810.1"/>
    <property type="molecule type" value="Genomic_DNA"/>
</dbReference>
<evidence type="ECO:0000313" key="1">
    <source>
        <dbReference type="EMBL" id="QPZ37810.1"/>
    </source>
</evidence>
<dbReference type="Proteomes" id="UP000662814">
    <property type="component" value="Chromosome"/>
</dbReference>
<dbReference type="Pfam" id="PF13450">
    <property type="entry name" value="NAD_binding_8"/>
    <property type="match status" value="1"/>
</dbReference>
<proteinExistence type="predicted"/>
<name>A0ABX6YGR5_9MICO</name>
<protein>
    <submittedName>
        <fullName evidence="1">NAD(P)/FAD-dependent oxidoreductase</fullName>
    </submittedName>
</protein>
<accession>A0ABX6YGR5</accession>
<sequence length="485" mass="51624">MLDAVVVGSGPNGLAAAVTLARAGLSVRVYEGSEHLGGGSQTAELTEPGFHHDVCSAVHPMAYASEFFHRFGLAERLEFITPPVSYANPLTSTHAALAWRDLERTAESLGRDAQSWRALLRPLLNSLAAISDAVAHPILRVPRHPVPLARFAARAIEQGSPLWNLAWHGDDAPALLTGVIAHSIRPLPSIAPTAAGLVLAAYAHAGGWPIPVGGSQMITDALVADAVSHGVEFVTDHHVGSLSLLPPARAVIADTGVGGLSTLAGDRMPRDYARALERFRPGNAASKVDFALSGPIPWANPDLARTATLHLCGTRADVARAENQVARGNHADNPYVLLSQPSVFDPTRAPSGMHAVWAYTHVPRGSTIDQTEAVTRQIERFAPGFRDLIISSATRTASELHNHNPNFIGGDIATGDVSLRQLVARPVPSFDPWRTPMPGVYLCSAATPPGPGVHGLGGWRAALSALRNEFGIHREPDLSPRRRRR</sequence>
<dbReference type="Gene3D" id="3.50.50.60">
    <property type="entry name" value="FAD/NAD(P)-binding domain"/>
    <property type="match status" value="2"/>
</dbReference>
<dbReference type="InterPro" id="IPR036188">
    <property type="entry name" value="FAD/NAD-bd_sf"/>
</dbReference>
<dbReference type="SUPFAM" id="SSF51905">
    <property type="entry name" value="FAD/NAD(P)-binding domain"/>
    <property type="match status" value="1"/>
</dbReference>
<dbReference type="Gene3D" id="3.90.660.50">
    <property type="match status" value="1"/>
</dbReference>